<dbReference type="PROSITE" id="PS00615">
    <property type="entry name" value="C_TYPE_LECTIN_1"/>
    <property type="match status" value="1"/>
</dbReference>
<evidence type="ECO:0000256" key="2">
    <source>
        <dbReference type="ARBA" id="ARBA00023157"/>
    </source>
</evidence>
<accession>A0AAV3ASG0</accession>
<feature type="transmembrane region" description="Helical" evidence="4">
    <location>
        <begin position="34"/>
        <end position="54"/>
    </location>
</feature>
<keyword evidence="4" id="KW-0812">Transmembrane</keyword>
<keyword evidence="4" id="KW-0472">Membrane</keyword>
<name>A0AAV3ASG0_PYXAD</name>
<comment type="caution">
    <text evidence="6">The sequence shown here is derived from an EMBL/GenBank/DDBJ whole genome shotgun (WGS) entry which is preliminary data.</text>
</comment>
<dbReference type="InterPro" id="IPR016187">
    <property type="entry name" value="CTDL_fold"/>
</dbReference>
<dbReference type="EMBL" id="DYDO01000002">
    <property type="protein sequence ID" value="DBA29607.1"/>
    <property type="molecule type" value="Genomic_DNA"/>
</dbReference>
<dbReference type="InterPro" id="IPR016186">
    <property type="entry name" value="C-type_lectin-like/link_sf"/>
</dbReference>
<dbReference type="CDD" id="cd03590">
    <property type="entry name" value="CLECT_DC-SIGN_like"/>
    <property type="match status" value="1"/>
</dbReference>
<dbReference type="PANTHER" id="PTHR22803">
    <property type="entry name" value="MANNOSE, PHOSPHOLIPASE, LECTIN RECEPTOR RELATED"/>
    <property type="match status" value="1"/>
</dbReference>
<organism evidence="6 7">
    <name type="scientific">Pyxicephalus adspersus</name>
    <name type="common">African bullfrog</name>
    <dbReference type="NCBI Taxonomy" id="30357"/>
    <lineage>
        <taxon>Eukaryota</taxon>
        <taxon>Metazoa</taxon>
        <taxon>Chordata</taxon>
        <taxon>Craniata</taxon>
        <taxon>Vertebrata</taxon>
        <taxon>Euteleostomi</taxon>
        <taxon>Amphibia</taxon>
        <taxon>Batrachia</taxon>
        <taxon>Anura</taxon>
        <taxon>Neobatrachia</taxon>
        <taxon>Ranoidea</taxon>
        <taxon>Pyxicephalidae</taxon>
        <taxon>Pyxicephalinae</taxon>
        <taxon>Pyxicephalus</taxon>
    </lineage>
</organism>
<feature type="domain" description="C-type lectin" evidence="5">
    <location>
        <begin position="116"/>
        <end position="233"/>
    </location>
</feature>
<evidence type="ECO:0000313" key="6">
    <source>
        <dbReference type="EMBL" id="DBA29607.1"/>
    </source>
</evidence>
<keyword evidence="4" id="KW-1133">Transmembrane helix</keyword>
<dbReference type="SUPFAM" id="SSF56436">
    <property type="entry name" value="C-type lectin-like"/>
    <property type="match status" value="1"/>
</dbReference>
<evidence type="ECO:0000256" key="3">
    <source>
        <dbReference type="SAM" id="MobiDB-lite"/>
    </source>
</evidence>
<dbReference type="InterPro" id="IPR033989">
    <property type="entry name" value="CD209-like_CTLD"/>
</dbReference>
<evidence type="ECO:0000259" key="5">
    <source>
        <dbReference type="PROSITE" id="PS50041"/>
    </source>
</evidence>
<protein>
    <recommendedName>
        <fullName evidence="5">C-type lectin domain-containing protein</fullName>
    </recommendedName>
</protein>
<dbReference type="Gene3D" id="3.10.100.10">
    <property type="entry name" value="Mannose-Binding Protein A, subunit A"/>
    <property type="match status" value="1"/>
</dbReference>
<evidence type="ECO:0000313" key="7">
    <source>
        <dbReference type="Proteomes" id="UP001181693"/>
    </source>
</evidence>
<reference evidence="6" key="1">
    <citation type="thesis" date="2020" institute="ProQuest LLC" country="789 East Eisenhower Parkway, Ann Arbor, MI, USA">
        <title>Comparative Genomics and Chromosome Evolution.</title>
        <authorList>
            <person name="Mudd A.B."/>
        </authorList>
    </citation>
    <scope>NUCLEOTIDE SEQUENCE</scope>
    <source>
        <strain evidence="6">1538</strain>
        <tissue evidence="6">Blood</tissue>
    </source>
</reference>
<proteinExistence type="predicted"/>
<keyword evidence="1" id="KW-0430">Lectin</keyword>
<dbReference type="InterPro" id="IPR018378">
    <property type="entry name" value="C-type_lectin_CS"/>
</dbReference>
<dbReference type="Pfam" id="PF00059">
    <property type="entry name" value="Lectin_C"/>
    <property type="match status" value="1"/>
</dbReference>
<dbReference type="GO" id="GO:0030246">
    <property type="term" value="F:carbohydrate binding"/>
    <property type="evidence" value="ECO:0007669"/>
    <property type="project" value="UniProtKB-KW"/>
</dbReference>
<keyword evidence="7" id="KW-1185">Reference proteome</keyword>
<evidence type="ECO:0000256" key="4">
    <source>
        <dbReference type="SAM" id="Phobius"/>
    </source>
</evidence>
<dbReference type="InterPro" id="IPR001304">
    <property type="entry name" value="C-type_lectin-like"/>
</dbReference>
<dbReference type="InterPro" id="IPR050111">
    <property type="entry name" value="C-type_lectin/snaclec_domain"/>
</dbReference>
<dbReference type="PROSITE" id="PS50041">
    <property type="entry name" value="C_TYPE_LECTIN_2"/>
    <property type="match status" value="1"/>
</dbReference>
<evidence type="ECO:0000256" key="1">
    <source>
        <dbReference type="ARBA" id="ARBA00022734"/>
    </source>
</evidence>
<sequence length="238" mass="27276">MMEHDDLERLHFSEDWTSVSRGLQWLNRPVSSRLIFLLFCVCAGLIIINIAITVSSRGARRNELEENGDYSKGSNGQESEKDGSPQKIQGTRKRIHSLPPDNETYDGACPDDWSQFQDNCYFFSNLDKSWMNSHEMCQKRKARLTVINTQEEQVFLTKLAMKIHVWIGLSEIDGEWKWVDATPFSSTPKNWAPGQPDEYFGHGLGGGEDCAQLDDNGYWHDEHCSGSYRYICEKKAVQ</sequence>
<feature type="region of interest" description="Disordered" evidence="3">
    <location>
        <begin position="65"/>
        <end position="101"/>
    </location>
</feature>
<keyword evidence="2" id="KW-1015">Disulfide bond</keyword>
<gene>
    <name evidence="6" type="ORF">GDO54_005678</name>
</gene>
<dbReference type="Proteomes" id="UP001181693">
    <property type="component" value="Unassembled WGS sequence"/>
</dbReference>
<dbReference type="SMART" id="SM00034">
    <property type="entry name" value="CLECT"/>
    <property type="match status" value="1"/>
</dbReference>
<dbReference type="AlphaFoldDB" id="A0AAV3ASG0"/>